<dbReference type="InterPro" id="IPR016187">
    <property type="entry name" value="CTDL_fold"/>
</dbReference>
<sequence>MLRLAVFATLMAVVASESIFNVTSTKGKSITPGLEIGKFLYTSDTTGMLRTQEDAQEYCRQRGGDLAVIYDQRMYNILRSSISVLGTYWIDGVENGLDLTSYAYEGVGVNTCDAVSLVLNPIATLPQNKRCLSLRLPAATGQQNIEPQLCSFRARVLCATQLENC</sequence>
<dbReference type="Pfam" id="PF00059">
    <property type="entry name" value="Lectin_C"/>
    <property type="match status" value="1"/>
</dbReference>
<gene>
    <name evidence="3" type="ORF">ODALV1_LOCUS17458</name>
</gene>
<dbReference type="Gene3D" id="3.10.100.10">
    <property type="entry name" value="Mannose-Binding Protein A, subunit A"/>
    <property type="match status" value="1"/>
</dbReference>
<dbReference type="InterPro" id="IPR001304">
    <property type="entry name" value="C-type_lectin-like"/>
</dbReference>
<feature type="signal peptide" evidence="1">
    <location>
        <begin position="1"/>
        <end position="16"/>
    </location>
</feature>
<dbReference type="SUPFAM" id="SSF56436">
    <property type="entry name" value="C-type lectin-like"/>
    <property type="match status" value="1"/>
</dbReference>
<accession>A0ABP1R118</accession>
<proteinExistence type="predicted"/>
<dbReference type="EMBL" id="CAXLJM020000053">
    <property type="protein sequence ID" value="CAL8116941.1"/>
    <property type="molecule type" value="Genomic_DNA"/>
</dbReference>
<protein>
    <recommendedName>
        <fullName evidence="2">C-type lectin domain-containing protein</fullName>
    </recommendedName>
</protein>
<dbReference type="InterPro" id="IPR016186">
    <property type="entry name" value="C-type_lectin-like/link_sf"/>
</dbReference>
<evidence type="ECO:0000259" key="2">
    <source>
        <dbReference type="Pfam" id="PF00059"/>
    </source>
</evidence>
<name>A0ABP1R118_9HEXA</name>
<reference evidence="3 4" key="1">
    <citation type="submission" date="2024-08" db="EMBL/GenBank/DDBJ databases">
        <authorList>
            <person name="Cucini C."/>
            <person name="Frati F."/>
        </authorList>
    </citation>
    <scope>NUCLEOTIDE SEQUENCE [LARGE SCALE GENOMIC DNA]</scope>
</reference>
<feature type="domain" description="C-type lectin" evidence="2">
    <location>
        <begin position="51"/>
        <end position="159"/>
    </location>
</feature>
<comment type="caution">
    <text evidence="3">The sequence shown here is derived from an EMBL/GenBank/DDBJ whole genome shotgun (WGS) entry which is preliminary data.</text>
</comment>
<dbReference type="Proteomes" id="UP001642540">
    <property type="component" value="Unassembled WGS sequence"/>
</dbReference>
<organism evidence="3 4">
    <name type="scientific">Orchesella dallaii</name>
    <dbReference type="NCBI Taxonomy" id="48710"/>
    <lineage>
        <taxon>Eukaryota</taxon>
        <taxon>Metazoa</taxon>
        <taxon>Ecdysozoa</taxon>
        <taxon>Arthropoda</taxon>
        <taxon>Hexapoda</taxon>
        <taxon>Collembola</taxon>
        <taxon>Entomobryomorpha</taxon>
        <taxon>Entomobryoidea</taxon>
        <taxon>Orchesellidae</taxon>
        <taxon>Orchesellinae</taxon>
        <taxon>Orchesella</taxon>
    </lineage>
</organism>
<evidence type="ECO:0000256" key="1">
    <source>
        <dbReference type="SAM" id="SignalP"/>
    </source>
</evidence>
<evidence type="ECO:0000313" key="4">
    <source>
        <dbReference type="Proteomes" id="UP001642540"/>
    </source>
</evidence>
<keyword evidence="4" id="KW-1185">Reference proteome</keyword>
<evidence type="ECO:0000313" key="3">
    <source>
        <dbReference type="EMBL" id="CAL8116941.1"/>
    </source>
</evidence>
<feature type="chain" id="PRO_5045556822" description="C-type lectin domain-containing protein" evidence="1">
    <location>
        <begin position="17"/>
        <end position="165"/>
    </location>
</feature>
<keyword evidence="1" id="KW-0732">Signal</keyword>